<comment type="caution">
    <text evidence="2">The sequence shown here is derived from an EMBL/GenBank/DDBJ whole genome shotgun (WGS) entry which is preliminary data.</text>
</comment>
<dbReference type="AlphaFoldDB" id="A0A955J1T6"/>
<dbReference type="Gene3D" id="1.10.8.730">
    <property type="match status" value="1"/>
</dbReference>
<dbReference type="Proteomes" id="UP000740557">
    <property type="component" value="Unassembled WGS sequence"/>
</dbReference>
<dbReference type="EMBL" id="JAGQNX010000040">
    <property type="protein sequence ID" value="MCA9308146.1"/>
    <property type="molecule type" value="Genomic_DNA"/>
</dbReference>
<name>A0A955J1T6_UNCKA</name>
<proteinExistence type="predicted"/>
<evidence type="ECO:0000313" key="3">
    <source>
        <dbReference type="Proteomes" id="UP000740557"/>
    </source>
</evidence>
<sequence length="766" mass="88141">MFSEANIIRNLKILKHRYPSFDHKAYDYYDFSTIEDGILRFKNGTYSLIFKIQPSNFELMTIEHMEHVVAGYNSMLLNVLAGEVLEFVIQTRNVKIDKYLTNIQKIKHIDTKLYKDYSTFLGKLAKDKNIITKDYIGILSADNINTEVVSSTIITTSSQLKKATFESIKTSLEQRFSVIRDHFENIGLRIEKLDTGDIIDLMNSSLNLNSSASNRHRSTNLKDLSQDLYEDIDYVKVGDTFYTNYYLHGLPKRGSLGFLEDVIRLPYSSNMSIKVSHLPVSNVVNNLRQNIFTLEAKLASQRKNEEVSYVDDQLKLENLRMVERKYAAKESKPVNFSLQYSLIGDDLDTLASDCLEVENTFASLDMHLMSTRFNQINGFNSTFLGGNDVLKKYRNLDTDAVSSMYPFTLPTQYDQSGILYGVNEKNNTLVIHDIKNTAENKNANVAVIAKSGAGKSYFIQSLIAREAMLGHKIFIFDLEDEYKTICESYGGVYVEFDASSKNFINPFEFTSSNTKDIHAKAYSVSLILEKLYKEPLSESTRIKLSNLLIEHYLTHRTPLFKDLVSCLLKSKDIDLCRIGEVLKANYLNPHNPFGNYLNKTTNLDISKTNIIVFNLREENLGVYWDVSAMIVMEWIWEQMHQEDQFTQVIFDEAHKLLDISNRKKENAYLLYYLEAYCRGIRKRNGGIKIITQNLTDLYDRNNKSASAILENTSLKIFLGLQTNLELLKKDFNLSEKSLNYLRNARRGDCLMLTDSKQITFRSIMNY</sequence>
<organism evidence="2 3">
    <name type="scientific">candidate division WWE3 bacterium</name>
    <dbReference type="NCBI Taxonomy" id="2053526"/>
    <lineage>
        <taxon>Bacteria</taxon>
        <taxon>Katanobacteria</taxon>
    </lineage>
</organism>
<protein>
    <submittedName>
        <fullName evidence="2">ATP-binding protein</fullName>
    </submittedName>
</protein>
<evidence type="ECO:0000313" key="2">
    <source>
        <dbReference type="EMBL" id="MCA9308146.1"/>
    </source>
</evidence>
<reference evidence="2" key="2">
    <citation type="journal article" date="2021" name="Microbiome">
        <title>Successional dynamics and alternative stable states in a saline activated sludge microbial community over 9 years.</title>
        <authorList>
            <person name="Wang Y."/>
            <person name="Ye J."/>
            <person name="Ju F."/>
            <person name="Liu L."/>
            <person name="Boyd J.A."/>
            <person name="Deng Y."/>
            <person name="Parks D.H."/>
            <person name="Jiang X."/>
            <person name="Yin X."/>
            <person name="Woodcroft B.J."/>
            <person name="Tyson G.W."/>
            <person name="Hugenholtz P."/>
            <person name="Polz M.F."/>
            <person name="Zhang T."/>
        </authorList>
    </citation>
    <scope>NUCLEOTIDE SEQUENCE</scope>
    <source>
        <strain evidence="2">HKST-UBA79</strain>
    </source>
</reference>
<dbReference type="InterPro" id="IPR053155">
    <property type="entry name" value="F-pilin_assembly_TraC"/>
</dbReference>
<accession>A0A955J1T6</accession>
<feature type="domain" description="TraG P-loop" evidence="1">
    <location>
        <begin position="440"/>
        <end position="725"/>
    </location>
</feature>
<dbReference type="Pfam" id="PF19044">
    <property type="entry name" value="P-loop_TraG"/>
    <property type="match status" value="1"/>
</dbReference>
<dbReference type="PANTHER" id="PTHR38467">
    <property type="match status" value="1"/>
</dbReference>
<dbReference type="SUPFAM" id="SSF52540">
    <property type="entry name" value="P-loop containing nucleoside triphosphate hydrolases"/>
    <property type="match status" value="1"/>
</dbReference>
<reference evidence="2" key="1">
    <citation type="submission" date="2020-04" db="EMBL/GenBank/DDBJ databases">
        <authorList>
            <person name="Zhang T."/>
        </authorList>
    </citation>
    <scope>NUCLEOTIDE SEQUENCE</scope>
    <source>
        <strain evidence="2">HKST-UBA79</strain>
    </source>
</reference>
<gene>
    <name evidence="2" type="ORF">KC980_01410</name>
</gene>
<dbReference type="InterPro" id="IPR043964">
    <property type="entry name" value="P-loop_TraG"/>
</dbReference>
<dbReference type="PANTHER" id="PTHR38467:SF1">
    <property type="entry name" value="CONJUGATIVE TRANSFER: ASSEMBLY"/>
    <property type="match status" value="1"/>
</dbReference>
<dbReference type="InterPro" id="IPR027417">
    <property type="entry name" value="P-loop_NTPase"/>
</dbReference>
<keyword evidence="2" id="KW-0547">Nucleotide-binding</keyword>
<dbReference type="GO" id="GO:0005524">
    <property type="term" value="F:ATP binding"/>
    <property type="evidence" value="ECO:0007669"/>
    <property type="project" value="UniProtKB-KW"/>
</dbReference>
<dbReference type="Gene3D" id="3.40.50.300">
    <property type="entry name" value="P-loop containing nucleotide triphosphate hydrolases"/>
    <property type="match status" value="1"/>
</dbReference>
<keyword evidence="2" id="KW-0067">ATP-binding</keyword>
<evidence type="ECO:0000259" key="1">
    <source>
        <dbReference type="Pfam" id="PF19044"/>
    </source>
</evidence>